<dbReference type="Pfam" id="PF03098">
    <property type="entry name" value="An_peroxidase"/>
    <property type="match status" value="2"/>
</dbReference>
<evidence type="ECO:0008006" key="10">
    <source>
        <dbReference type="Google" id="ProtNLM"/>
    </source>
</evidence>
<dbReference type="PRINTS" id="PR00457">
    <property type="entry name" value="ANPEROXIDASE"/>
</dbReference>
<evidence type="ECO:0000256" key="1">
    <source>
        <dbReference type="ARBA" id="ARBA00022617"/>
    </source>
</evidence>
<evidence type="ECO:0000256" key="2">
    <source>
        <dbReference type="ARBA" id="ARBA00022723"/>
    </source>
</evidence>
<accession>A0A4Y9ZPC6</accession>
<dbReference type="PANTHER" id="PTHR11903:SF37">
    <property type="entry name" value="PSI-PRODUCING OXYGENASE A"/>
    <property type="match status" value="1"/>
</dbReference>
<dbReference type="GO" id="GO:0004497">
    <property type="term" value="F:monooxygenase activity"/>
    <property type="evidence" value="ECO:0007669"/>
    <property type="project" value="InterPro"/>
</dbReference>
<keyword evidence="9" id="KW-1185">Reference proteome</keyword>
<name>A0A4Y9ZPC6_9AGAM</name>
<dbReference type="GO" id="GO:0020037">
    <property type="term" value="F:heme binding"/>
    <property type="evidence" value="ECO:0007669"/>
    <property type="project" value="InterPro"/>
</dbReference>
<dbReference type="InterPro" id="IPR034812">
    <property type="entry name" value="Ppo-like_N"/>
</dbReference>
<dbReference type="CDD" id="cd09817">
    <property type="entry name" value="linoleate_diol_synthase_like"/>
    <property type="match status" value="1"/>
</dbReference>
<dbReference type="AlphaFoldDB" id="A0A4Y9ZPC6"/>
<dbReference type="Gene3D" id="1.10.640.10">
    <property type="entry name" value="Haem peroxidase domain superfamily, animal type"/>
    <property type="match status" value="1"/>
</dbReference>
<evidence type="ECO:0000256" key="7">
    <source>
        <dbReference type="SAM" id="MobiDB-lite"/>
    </source>
</evidence>
<evidence type="ECO:0000256" key="3">
    <source>
        <dbReference type="ARBA" id="ARBA00022964"/>
    </source>
</evidence>
<reference evidence="8 9" key="1">
    <citation type="submission" date="2019-02" db="EMBL/GenBank/DDBJ databases">
        <title>Genome sequencing of the rare red list fungi Hericium alpestre (H. flagellum).</title>
        <authorList>
            <person name="Buettner E."/>
            <person name="Kellner H."/>
        </authorList>
    </citation>
    <scope>NUCLEOTIDE SEQUENCE [LARGE SCALE GENOMIC DNA]</scope>
    <source>
        <strain evidence="8 9">DSM 108284</strain>
    </source>
</reference>
<dbReference type="GO" id="GO:0051213">
    <property type="term" value="F:dioxygenase activity"/>
    <property type="evidence" value="ECO:0007669"/>
    <property type="project" value="UniProtKB-KW"/>
</dbReference>
<dbReference type="EMBL" id="SFCI01001109">
    <property type="protein sequence ID" value="TFY76746.1"/>
    <property type="molecule type" value="Genomic_DNA"/>
</dbReference>
<dbReference type="PROSITE" id="PS50292">
    <property type="entry name" value="PEROXIDASE_3"/>
    <property type="match status" value="1"/>
</dbReference>
<keyword evidence="3" id="KW-0223">Dioxygenase</keyword>
<evidence type="ECO:0000313" key="9">
    <source>
        <dbReference type="Proteomes" id="UP000298061"/>
    </source>
</evidence>
<organism evidence="8 9">
    <name type="scientific">Hericium alpestre</name>
    <dbReference type="NCBI Taxonomy" id="135208"/>
    <lineage>
        <taxon>Eukaryota</taxon>
        <taxon>Fungi</taxon>
        <taxon>Dikarya</taxon>
        <taxon>Basidiomycota</taxon>
        <taxon>Agaricomycotina</taxon>
        <taxon>Agaricomycetes</taxon>
        <taxon>Russulales</taxon>
        <taxon>Hericiaceae</taxon>
        <taxon>Hericium</taxon>
    </lineage>
</organism>
<dbReference type="InterPro" id="IPR010255">
    <property type="entry name" value="Haem_peroxidase_sf"/>
</dbReference>
<keyword evidence="2 6" id="KW-0479">Metal-binding</keyword>
<dbReference type="InterPro" id="IPR037120">
    <property type="entry name" value="Haem_peroxidase_sf_animal"/>
</dbReference>
<comment type="caution">
    <text evidence="8">The sequence shown here is derived from an EMBL/GenBank/DDBJ whole genome shotgun (WGS) entry which is preliminary data.</text>
</comment>
<dbReference type="Proteomes" id="UP000298061">
    <property type="component" value="Unassembled WGS sequence"/>
</dbReference>
<dbReference type="STRING" id="135208.A0A4Y9ZPC6"/>
<dbReference type="PANTHER" id="PTHR11903">
    <property type="entry name" value="PROSTAGLANDIN G/H SYNTHASE"/>
    <property type="match status" value="1"/>
</dbReference>
<keyword evidence="4" id="KW-0560">Oxidoreductase</keyword>
<evidence type="ECO:0000256" key="5">
    <source>
        <dbReference type="ARBA" id="ARBA00023004"/>
    </source>
</evidence>
<dbReference type="GO" id="GO:0006979">
    <property type="term" value="P:response to oxidative stress"/>
    <property type="evidence" value="ECO:0007669"/>
    <property type="project" value="InterPro"/>
</dbReference>
<dbReference type="GO" id="GO:0005506">
    <property type="term" value="F:iron ion binding"/>
    <property type="evidence" value="ECO:0007669"/>
    <property type="project" value="InterPro"/>
</dbReference>
<keyword evidence="1 6" id="KW-0349">Heme</keyword>
<dbReference type="SUPFAM" id="SSF48264">
    <property type="entry name" value="Cytochrome P450"/>
    <property type="match status" value="1"/>
</dbReference>
<protein>
    <recommendedName>
        <fullName evidence="10">Linoleate 8R-lipoxygenase</fullName>
    </recommendedName>
</protein>
<proteinExistence type="predicted"/>
<dbReference type="GO" id="GO:0006631">
    <property type="term" value="P:fatty acid metabolic process"/>
    <property type="evidence" value="ECO:0007669"/>
    <property type="project" value="UniProtKB-ARBA"/>
</dbReference>
<evidence type="ECO:0000256" key="4">
    <source>
        <dbReference type="ARBA" id="ARBA00023002"/>
    </source>
</evidence>
<dbReference type="GO" id="GO:0016705">
    <property type="term" value="F:oxidoreductase activity, acting on paired donors, with incorporation or reduction of molecular oxygen"/>
    <property type="evidence" value="ECO:0007669"/>
    <property type="project" value="InterPro"/>
</dbReference>
<dbReference type="InterPro" id="IPR050783">
    <property type="entry name" value="Oxylipin_biosynth_metab"/>
</dbReference>
<dbReference type="Gene3D" id="1.10.630.10">
    <property type="entry name" value="Cytochrome P450"/>
    <property type="match status" value="1"/>
</dbReference>
<feature type="compositionally biased region" description="Polar residues" evidence="7">
    <location>
        <begin position="1"/>
        <end position="20"/>
    </location>
</feature>
<dbReference type="OrthoDB" id="823504at2759"/>
<dbReference type="GO" id="GO:0004601">
    <property type="term" value="F:peroxidase activity"/>
    <property type="evidence" value="ECO:0007669"/>
    <property type="project" value="InterPro"/>
</dbReference>
<feature type="compositionally biased region" description="Polar residues" evidence="7">
    <location>
        <begin position="27"/>
        <end position="36"/>
    </location>
</feature>
<keyword evidence="5 6" id="KW-0408">Iron</keyword>
<dbReference type="InterPro" id="IPR019791">
    <property type="entry name" value="Haem_peroxidase_animal"/>
</dbReference>
<dbReference type="InterPro" id="IPR036396">
    <property type="entry name" value="Cyt_P450_sf"/>
</dbReference>
<evidence type="ECO:0000256" key="6">
    <source>
        <dbReference type="PIRSR" id="PIRSR619791-2"/>
    </source>
</evidence>
<gene>
    <name evidence="8" type="ORF">EWM64_g7266</name>
</gene>
<dbReference type="SUPFAM" id="SSF48113">
    <property type="entry name" value="Heme-dependent peroxidases"/>
    <property type="match status" value="1"/>
</dbReference>
<evidence type="ECO:0000313" key="8">
    <source>
        <dbReference type="EMBL" id="TFY76746.1"/>
    </source>
</evidence>
<feature type="region of interest" description="Disordered" evidence="7">
    <location>
        <begin position="1"/>
        <end position="36"/>
    </location>
</feature>
<sequence>MSSTSSIPRPSKFLNRTSTIGVPKPTTYETTPEQNQSEAARVLKDFREQIKKGHDVYIEPTILSAVIDAAKHLNDLDDRKMLLEHAVAFMSHCPPGPVLSKMEKGVIEILYNDLSHPPATYLGQKYSYRTVDGSYNNICDPDMGKAGMPYARSVQGTHPLPQNMLPDSGIVFDTLLKRDEFVKHPAGLSSLMFSFAALVIHTVFRTSHKDVSINDTSSYVDLAPLYGHNEAKLNKIRVRDGRGLLFPDSFAEDRLLLLPPAVCVLLVCFSRNHNYIARKLLEINERGTYVDPDSLPTTDADRLAKLAAQDEDIFQTARLCNCAWFGAAVFADYFGSILGLPRSGSSWSLSPFGEMRQEDHKLFERGQGNVCSVEFNCLYRWHATTSQADEQWVQQLMDSKFPNTPVEKLTVQDLMLAAKMAQAEEPDVPHWTFGGLQRQGPDSTFSDADLADVLKNATEHPASAFKARGTPHIMRLHEIMGIESNRKWGVCSLNEFRKFLGLKPHTNFKEWNPNAEIAEAAERLYGHIDNLELYVGLQAEEAKPLVDGAGLCPGYTISRAILSDAIALTRGDRFFTADFTPANMTAWGFADCQRDTPESMEGFLGKLGQEDLYEFKRPGDPGPVPVVKAYGDVEKVLKSPEFKAPYGEKAKGVVDGNGFFIACEDAERAGRDQREVLRALLPADDSADKIGAYFYEKTRELIAEKSFTLSDRGKRHVDIARDVLRYLPLHWVATELAGLQFKKDKDSYFGAFTESELYNMLTDCYTYFFLDVDASKKMNMQDRVKSHVSELKRHIKTTLITNAGGRMSLAAIVGSLHQLFATQKKKPYRAPLVESLFERGGTADDVTNNVLALLIGATVELSQCLMNVVNFYIDKPELGLGDKANESKLAGYVYEALRLDPPFRGVYREAVTDQTVATTTVKKGQRIFADLADASLDADVFPDAQTVSLTRTPEGKYLAGDGVAKCLGNELATKIITRTIFAVFEYKNIGRGPGKSGQLKRYKTTAENTIRYEYLGLSDFLPTAWPTTMALQYEVPVPIANGA</sequence>
<feature type="binding site" description="axial binding residue" evidence="6">
    <location>
        <position position="382"/>
    </location>
    <ligand>
        <name>heme b</name>
        <dbReference type="ChEBI" id="CHEBI:60344"/>
    </ligand>
    <ligandPart>
        <name>Fe</name>
        <dbReference type="ChEBI" id="CHEBI:18248"/>
    </ligandPart>
</feature>